<protein>
    <submittedName>
        <fullName evidence="1">Uncharacterized protein</fullName>
    </submittedName>
</protein>
<dbReference type="EMBL" id="AFBR01000024">
    <property type="protein sequence ID" value="EGG55536.1"/>
    <property type="molecule type" value="Genomic_DNA"/>
</dbReference>
<organism evidence="1 2">
    <name type="scientific">Paraprevotella xylaniphila YIT 11841</name>
    <dbReference type="NCBI Taxonomy" id="762982"/>
    <lineage>
        <taxon>Bacteria</taxon>
        <taxon>Pseudomonadati</taxon>
        <taxon>Bacteroidota</taxon>
        <taxon>Bacteroidia</taxon>
        <taxon>Bacteroidales</taxon>
        <taxon>Prevotellaceae</taxon>
        <taxon>Paraprevotella</taxon>
    </lineage>
</organism>
<comment type="caution">
    <text evidence="1">The sequence shown here is derived from an EMBL/GenBank/DDBJ whole genome shotgun (WGS) entry which is preliminary data.</text>
</comment>
<sequence>MKQKQEKSLHLFIPIVFQRIKVNLHRNTLHLPFTVLSTWTGFQTDT</sequence>
<dbReference type="Proteomes" id="UP000005546">
    <property type="component" value="Unassembled WGS sequence"/>
</dbReference>
<gene>
    <name evidence="1" type="ORF">HMPREF9442_00928</name>
</gene>
<dbReference type="AlphaFoldDB" id="F3QRX3"/>
<dbReference type="HOGENOM" id="CLU_3186913_0_0_10"/>
<evidence type="ECO:0000313" key="1">
    <source>
        <dbReference type="EMBL" id="EGG55536.1"/>
    </source>
</evidence>
<evidence type="ECO:0000313" key="2">
    <source>
        <dbReference type="Proteomes" id="UP000005546"/>
    </source>
</evidence>
<accession>F3QRX3</accession>
<name>F3QRX3_9BACT</name>
<reference evidence="1 2" key="1">
    <citation type="submission" date="2011-02" db="EMBL/GenBank/DDBJ databases">
        <authorList>
            <person name="Weinstock G."/>
            <person name="Sodergren E."/>
            <person name="Clifton S."/>
            <person name="Fulton L."/>
            <person name="Fulton B."/>
            <person name="Courtney L."/>
            <person name="Fronick C."/>
            <person name="Harrison M."/>
            <person name="Strong C."/>
            <person name="Farmer C."/>
            <person name="Delahaunty K."/>
            <person name="Markovic C."/>
            <person name="Hall O."/>
            <person name="Minx P."/>
            <person name="Tomlinson C."/>
            <person name="Mitreva M."/>
            <person name="Hou S."/>
            <person name="Chen J."/>
            <person name="Wollam A."/>
            <person name="Pepin K.H."/>
            <person name="Johnson M."/>
            <person name="Bhonagiri V."/>
            <person name="Zhang X."/>
            <person name="Suruliraj S."/>
            <person name="Warren W."/>
            <person name="Chinwalla A."/>
            <person name="Mardis E.R."/>
            <person name="Wilson R.K."/>
        </authorList>
    </citation>
    <scope>NUCLEOTIDE SEQUENCE [LARGE SCALE GENOMIC DNA]</scope>
    <source>
        <strain evidence="1 2">YIT 11841</strain>
    </source>
</reference>
<keyword evidence="2" id="KW-1185">Reference proteome</keyword>
<proteinExistence type="predicted"/>